<dbReference type="InterPro" id="IPR029063">
    <property type="entry name" value="SAM-dependent_MTases_sf"/>
</dbReference>
<dbReference type="InterPro" id="IPR004498">
    <property type="entry name" value="Ribosomal_PrmA_MeTrfase"/>
</dbReference>
<dbReference type="CDD" id="cd02440">
    <property type="entry name" value="AdoMet_MTases"/>
    <property type="match status" value="1"/>
</dbReference>
<proteinExistence type="inferred from homology"/>
<dbReference type="GO" id="GO:0005840">
    <property type="term" value="C:ribosome"/>
    <property type="evidence" value="ECO:0007669"/>
    <property type="project" value="UniProtKB-KW"/>
</dbReference>
<dbReference type="RefSeq" id="WP_307252006.1">
    <property type="nucleotide sequence ID" value="NZ_JAUSTO010000001.1"/>
</dbReference>
<dbReference type="GO" id="GO:0032259">
    <property type="term" value="P:methylation"/>
    <property type="evidence" value="ECO:0007669"/>
    <property type="project" value="UniProtKB-KW"/>
</dbReference>
<reference evidence="7" key="1">
    <citation type="submission" date="2023-07" db="EMBL/GenBank/DDBJ databases">
        <title>Genomic Encyclopedia of Type Strains, Phase IV (KMG-IV): sequencing the most valuable type-strain genomes for metagenomic binning, comparative biology and taxonomic classification.</title>
        <authorList>
            <person name="Goeker M."/>
        </authorList>
    </citation>
    <scope>NUCLEOTIDE SEQUENCE</scope>
    <source>
        <strain evidence="7">DSM 19659</strain>
    </source>
</reference>
<keyword evidence="5 6" id="KW-0949">S-adenosyl-L-methionine</keyword>
<dbReference type="GO" id="GO:0005737">
    <property type="term" value="C:cytoplasm"/>
    <property type="evidence" value="ECO:0007669"/>
    <property type="project" value="UniProtKB-SubCell"/>
</dbReference>
<comment type="caution">
    <text evidence="7">The sequence shown here is derived from an EMBL/GenBank/DDBJ whole genome shotgun (WGS) entry which is preliminary data.</text>
</comment>
<sequence length="326" mass="35915">MKWKKYTLSTTTAAVDLVSAAFSELGIEGIEIEDHVPLSEQDTKGMFIDILPELPPDDGRARVSFYLEPESDTEEMLVRVRESLEELRLFTDIGPGEISESETEDRDWINNWKTFFHPFTVDDILIKPSWEQIPAGAEGKTPIQIDPGTAFGTGAHETTQLCIRQLAKYLKIMRAAGVRDGIEVLDVGTGSGILGIAALKLGAAHVFATDLDDNAVEAVGENLRSNALTEAQFRTVCGNLIDDAEVQAAAGDERYDIAVANILAPVIIALQGEIARHLKHGGIFITSGIIDTKEDEVREAFGRNPEFELLEVNRQGEWVNITVRRR</sequence>
<feature type="binding site" evidence="6">
    <location>
        <position position="159"/>
    </location>
    <ligand>
        <name>S-adenosyl-L-methionine</name>
        <dbReference type="ChEBI" id="CHEBI:59789"/>
    </ligand>
</feature>
<keyword evidence="7" id="KW-0689">Ribosomal protein</keyword>
<comment type="function">
    <text evidence="6">Methylates ribosomal protein L11.</text>
</comment>
<name>A0AAE3V818_9FIRM</name>
<evidence type="ECO:0000256" key="3">
    <source>
        <dbReference type="ARBA" id="ARBA00022603"/>
    </source>
</evidence>
<keyword evidence="2 6" id="KW-0963">Cytoplasm</keyword>
<dbReference type="EMBL" id="JAUSTO010000001">
    <property type="protein sequence ID" value="MDQ0151486.1"/>
    <property type="molecule type" value="Genomic_DNA"/>
</dbReference>
<dbReference type="PIRSF" id="PIRSF000401">
    <property type="entry name" value="RPL11_MTase"/>
    <property type="match status" value="1"/>
</dbReference>
<keyword evidence="4 6" id="KW-0808">Transferase</keyword>
<dbReference type="NCBIfam" id="TIGR00406">
    <property type="entry name" value="prmA"/>
    <property type="match status" value="1"/>
</dbReference>
<organism evidence="7 8">
    <name type="scientific">Moryella indoligenes</name>
    <dbReference type="NCBI Taxonomy" id="371674"/>
    <lineage>
        <taxon>Bacteria</taxon>
        <taxon>Bacillati</taxon>
        <taxon>Bacillota</taxon>
        <taxon>Clostridia</taxon>
        <taxon>Lachnospirales</taxon>
        <taxon>Lachnospiraceae</taxon>
        <taxon>Moryella</taxon>
    </lineage>
</organism>
<keyword evidence="8" id="KW-1185">Reference proteome</keyword>
<evidence type="ECO:0000256" key="1">
    <source>
        <dbReference type="ARBA" id="ARBA00009741"/>
    </source>
</evidence>
<dbReference type="PANTHER" id="PTHR43648">
    <property type="entry name" value="ELECTRON TRANSFER FLAVOPROTEIN BETA SUBUNIT LYSINE METHYLTRANSFERASE"/>
    <property type="match status" value="1"/>
</dbReference>
<dbReference type="Gene3D" id="3.40.50.150">
    <property type="entry name" value="Vaccinia Virus protein VP39"/>
    <property type="match status" value="1"/>
</dbReference>
<dbReference type="AlphaFoldDB" id="A0AAE3V818"/>
<evidence type="ECO:0000313" key="7">
    <source>
        <dbReference type="EMBL" id="MDQ0151486.1"/>
    </source>
</evidence>
<dbReference type="EC" id="2.1.1.-" evidence="6"/>
<dbReference type="GO" id="GO:0008276">
    <property type="term" value="F:protein methyltransferase activity"/>
    <property type="evidence" value="ECO:0007669"/>
    <property type="project" value="UniProtKB-UniRule"/>
</dbReference>
<comment type="catalytic activity">
    <reaction evidence="6">
        <text>L-lysyl-[protein] + 3 S-adenosyl-L-methionine = N(6),N(6),N(6)-trimethyl-L-lysyl-[protein] + 3 S-adenosyl-L-homocysteine + 3 H(+)</text>
        <dbReference type="Rhea" id="RHEA:54192"/>
        <dbReference type="Rhea" id="RHEA-COMP:9752"/>
        <dbReference type="Rhea" id="RHEA-COMP:13826"/>
        <dbReference type="ChEBI" id="CHEBI:15378"/>
        <dbReference type="ChEBI" id="CHEBI:29969"/>
        <dbReference type="ChEBI" id="CHEBI:57856"/>
        <dbReference type="ChEBI" id="CHEBI:59789"/>
        <dbReference type="ChEBI" id="CHEBI:61961"/>
    </reaction>
</comment>
<dbReference type="SUPFAM" id="SSF53335">
    <property type="entry name" value="S-adenosyl-L-methionine-dependent methyltransferases"/>
    <property type="match status" value="1"/>
</dbReference>
<accession>A0AAE3V818</accession>
<evidence type="ECO:0000256" key="2">
    <source>
        <dbReference type="ARBA" id="ARBA00022490"/>
    </source>
</evidence>
<dbReference type="Proteomes" id="UP001241537">
    <property type="component" value="Unassembled WGS sequence"/>
</dbReference>
<dbReference type="PANTHER" id="PTHR43648:SF1">
    <property type="entry name" value="ELECTRON TRANSFER FLAVOPROTEIN BETA SUBUNIT LYSINE METHYLTRANSFERASE"/>
    <property type="match status" value="1"/>
</dbReference>
<keyword evidence="3 6" id="KW-0489">Methyltransferase</keyword>
<evidence type="ECO:0000256" key="5">
    <source>
        <dbReference type="ARBA" id="ARBA00022691"/>
    </source>
</evidence>
<keyword evidence="7" id="KW-0687">Ribonucleoprotein</keyword>
<comment type="subcellular location">
    <subcellularLocation>
        <location evidence="6">Cytoplasm</location>
    </subcellularLocation>
</comment>
<dbReference type="InterPro" id="IPR050078">
    <property type="entry name" value="Ribosomal_L11_MeTrfase_PrmA"/>
</dbReference>
<comment type="similarity">
    <text evidence="1 6">Belongs to the methyltransferase superfamily. PrmA family.</text>
</comment>
<dbReference type="Pfam" id="PF06325">
    <property type="entry name" value="PrmA"/>
    <property type="match status" value="1"/>
</dbReference>
<protein>
    <recommendedName>
        <fullName evidence="6">Ribosomal protein L11 methyltransferase</fullName>
        <shortName evidence="6">L11 Mtase</shortName>
        <ecNumber evidence="6">2.1.1.-</ecNumber>
    </recommendedName>
</protein>
<evidence type="ECO:0000313" key="8">
    <source>
        <dbReference type="Proteomes" id="UP001241537"/>
    </source>
</evidence>
<dbReference type="HAMAP" id="MF_00735">
    <property type="entry name" value="Methyltr_PrmA"/>
    <property type="match status" value="1"/>
</dbReference>
<feature type="binding site" evidence="6">
    <location>
        <position position="261"/>
    </location>
    <ligand>
        <name>S-adenosyl-L-methionine</name>
        <dbReference type="ChEBI" id="CHEBI:59789"/>
    </ligand>
</feature>
<evidence type="ECO:0000256" key="4">
    <source>
        <dbReference type="ARBA" id="ARBA00022679"/>
    </source>
</evidence>
<evidence type="ECO:0000256" key="6">
    <source>
        <dbReference type="HAMAP-Rule" id="MF_00735"/>
    </source>
</evidence>
<gene>
    <name evidence="6" type="primary">prmA</name>
    <name evidence="7" type="ORF">J2S20_000160</name>
</gene>
<feature type="binding site" evidence="6">
    <location>
        <position position="188"/>
    </location>
    <ligand>
        <name>S-adenosyl-L-methionine</name>
        <dbReference type="ChEBI" id="CHEBI:59789"/>
    </ligand>
</feature>
<feature type="binding site" evidence="6">
    <location>
        <position position="210"/>
    </location>
    <ligand>
        <name>S-adenosyl-L-methionine</name>
        <dbReference type="ChEBI" id="CHEBI:59789"/>
    </ligand>
</feature>